<gene>
    <name evidence="2" type="ORF">LVIROSA_LOCUS4866</name>
</gene>
<evidence type="ECO:0000256" key="1">
    <source>
        <dbReference type="SAM" id="Phobius"/>
    </source>
</evidence>
<name>A0AAU9LRY5_9ASTR</name>
<feature type="transmembrane region" description="Helical" evidence="1">
    <location>
        <begin position="34"/>
        <end position="53"/>
    </location>
</feature>
<evidence type="ECO:0000313" key="2">
    <source>
        <dbReference type="EMBL" id="CAH1417162.1"/>
    </source>
</evidence>
<dbReference type="Proteomes" id="UP001157418">
    <property type="component" value="Unassembled WGS sequence"/>
</dbReference>
<keyword evidence="1" id="KW-1133">Transmembrane helix</keyword>
<accession>A0AAU9LRY5</accession>
<keyword evidence="3" id="KW-1185">Reference proteome</keyword>
<dbReference type="AlphaFoldDB" id="A0AAU9LRY5"/>
<feature type="transmembrane region" description="Helical" evidence="1">
    <location>
        <begin position="60"/>
        <end position="82"/>
    </location>
</feature>
<reference evidence="2 3" key="1">
    <citation type="submission" date="2022-01" db="EMBL/GenBank/DDBJ databases">
        <authorList>
            <person name="Xiong W."/>
            <person name="Schranz E."/>
        </authorList>
    </citation>
    <scope>NUCLEOTIDE SEQUENCE [LARGE SCALE GENOMIC DNA]</scope>
</reference>
<feature type="transmembrane region" description="Helical" evidence="1">
    <location>
        <begin position="167"/>
        <end position="185"/>
    </location>
</feature>
<protein>
    <submittedName>
        <fullName evidence="2">Uncharacterized protein</fullName>
    </submittedName>
</protein>
<dbReference type="EMBL" id="CAKMRJ010000002">
    <property type="protein sequence ID" value="CAH1417162.1"/>
    <property type="molecule type" value="Genomic_DNA"/>
</dbReference>
<evidence type="ECO:0000313" key="3">
    <source>
        <dbReference type="Proteomes" id="UP001157418"/>
    </source>
</evidence>
<proteinExistence type="predicted"/>
<keyword evidence="1" id="KW-0472">Membrane</keyword>
<feature type="transmembrane region" description="Helical" evidence="1">
    <location>
        <begin position="94"/>
        <end position="114"/>
    </location>
</feature>
<sequence>MAYRQLIVPLLDPSSAIDPSAAIGTATRPKMSGAGNYAVFVIAMLGPAFSFDVQPDNFNVVLNLAVTLAACVIFTEVCSFLVETSDKVRNSLELIKLGMIWMSMVSIGIGYLFLASDKSHKNLRINNVIIRPIPAVLILKCRRSRIVSGDLLGAIWNLLRFIWKHPIVSLVVLSIVLAAPISILFNHLVGAAVLVCIVLFGLLLNMFIGAAVRSLNPHVNSRLPGFL</sequence>
<feature type="transmembrane region" description="Helical" evidence="1">
    <location>
        <begin position="191"/>
        <end position="212"/>
    </location>
</feature>
<keyword evidence="1" id="KW-0812">Transmembrane</keyword>
<comment type="caution">
    <text evidence="2">The sequence shown here is derived from an EMBL/GenBank/DDBJ whole genome shotgun (WGS) entry which is preliminary data.</text>
</comment>
<organism evidence="2 3">
    <name type="scientific">Lactuca virosa</name>
    <dbReference type="NCBI Taxonomy" id="75947"/>
    <lineage>
        <taxon>Eukaryota</taxon>
        <taxon>Viridiplantae</taxon>
        <taxon>Streptophyta</taxon>
        <taxon>Embryophyta</taxon>
        <taxon>Tracheophyta</taxon>
        <taxon>Spermatophyta</taxon>
        <taxon>Magnoliopsida</taxon>
        <taxon>eudicotyledons</taxon>
        <taxon>Gunneridae</taxon>
        <taxon>Pentapetalae</taxon>
        <taxon>asterids</taxon>
        <taxon>campanulids</taxon>
        <taxon>Asterales</taxon>
        <taxon>Asteraceae</taxon>
        <taxon>Cichorioideae</taxon>
        <taxon>Cichorieae</taxon>
        <taxon>Lactucinae</taxon>
        <taxon>Lactuca</taxon>
    </lineage>
</organism>